<evidence type="ECO:0000313" key="2">
    <source>
        <dbReference type="Proteomes" id="UP000199417"/>
    </source>
</evidence>
<sequence>MAVLITHRRMSPGGTGNEHITDVKWLQDGKTGSISKQVAVEWLDKDGSAAYVQGPQSRTEVGVVREAGKAPYLRTHANGYWNDNLLSLPLF</sequence>
<gene>
    <name evidence="1" type="ORF">SAMN05444580_101238</name>
</gene>
<proteinExistence type="predicted"/>
<evidence type="ECO:0000313" key="1">
    <source>
        <dbReference type="EMBL" id="SDC56775.1"/>
    </source>
</evidence>
<dbReference type="RefSeq" id="WP_072844547.1">
    <property type="nucleotide sequence ID" value="NZ_FNAB01000001.1"/>
</dbReference>
<organism evidence="1 2">
    <name type="scientific">Rhodococcus tukisamuensis</name>
    <dbReference type="NCBI Taxonomy" id="168276"/>
    <lineage>
        <taxon>Bacteria</taxon>
        <taxon>Bacillati</taxon>
        <taxon>Actinomycetota</taxon>
        <taxon>Actinomycetes</taxon>
        <taxon>Mycobacteriales</taxon>
        <taxon>Nocardiaceae</taxon>
        <taxon>Rhodococcus</taxon>
    </lineage>
</organism>
<dbReference type="InterPro" id="IPR024997">
    <property type="entry name" value="DUF3892"/>
</dbReference>
<dbReference type="EMBL" id="FNAB01000001">
    <property type="protein sequence ID" value="SDC56775.1"/>
    <property type="molecule type" value="Genomic_DNA"/>
</dbReference>
<name>A0A1G6MP93_9NOCA</name>
<evidence type="ECO:0008006" key="3">
    <source>
        <dbReference type="Google" id="ProtNLM"/>
    </source>
</evidence>
<reference evidence="1 2" key="1">
    <citation type="submission" date="2016-10" db="EMBL/GenBank/DDBJ databases">
        <authorList>
            <person name="de Groot N.N."/>
        </authorList>
    </citation>
    <scope>NUCLEOTIDE SEQUENCE [LARGE SCALE GENOMIC DNA]</scope>
    <source>
        <strain evidence="1 2">JCM 11308</strain>
    </source>
</reference>
<dbReference type="Proteomes" id="UP000199417">
    <property type="component" value="Unassembled WGS sequence"/>
</dbReference>
<keyword evidence="2" id="KW-1185">Reference proteome</keyword>
<dbReference type="AlphaFoldDB" id="A0A1G6MP93"/>
<dbReference type="Pfam" id="PF13031">
    <property type="entry name" value="DUF3892"/>
    <property type="match status" value="1"/>
</dbReference>
<protein>
    <recommendedName>
        <fullName evidence="3">DUF3892 domain-containing protein</fullName>
    </recommendedName>
</protein>
<accession>A0A1G6MP93</accession>